<dbReference type="Pfam" id="PF12417">
    <property type="entry name" value="DUF3669"/>
    <property type="match status" value="1"/>
</dbReference>
<gene>
    <name evidence="2" type="ORF">JX265_001788</name>
</gene>
<sequence length="331" mass="38011">MEHKAFHSEQSTIPYRRIGAGFCGSVWSQPDHDKIDSASTAIKREDGGPGRSLHNDFTMHKIILQAYEECPDQIRDCFLIPKCYDFIPATYSGWDATNVIKRFPENYLPCNTLITQRIPPIPKNGRDVLINKYCSPPLADNISADVKNSDCLVRPYLGRRKFGQRESKVHFFSLRNYPLHIDQMSDLDLDPPQYATGMAKALAFMHWSAGVDANDVEFVLAPAPRPATPRFHSQQLGSHNLWILDFDCCRRMRMDQDGVMQAAQAFLRNDPFYPRPGRENTEDKELWNHFRNTFLEVSSFILQTGNKPYEELPLLLMDTIESLVQKRTDNP</sequence>
<accession>A0A9P9WVT2</accession>
<keyword evidence="3" id="KW-1185">Reference proteome</keyword>
<organism evidence="2 3">
    <name type="scientific">Neoarthrinium moseri</name>
    <dbReference type="NCBI Taxonomy" id="1658444"/>
    <lineage>
        <taxon>Eukaryota</taxon>
        <taxon>Fungi</taxon>
        <taxon>Dikarya</taxon>
        <taxon>Ascomycota</taxon>
        <taxon>Pezizomycotina</taxon>
        <taxon>Sordariomycetes</taxon>
        <taxon>Xylariomycetidae</taxon>
        <taxon>Amphisphaeriales</taxon>
        <taxon>Apiosporaceae</taxon>
        <taxon>Neoarthrinium</taxon>
    </lineage>
</organism>
<dbReference type="AlphaFoldDB" id="A0A9P9WVT2"/>
<dbReference type="EMBL" id="JAFIMR010000003">
    <property type="protein sequence ID" value="KAI1880167.1"/>
    <property type="molecule type" value="Genomic_DNA"/>
</dbReference>
<evidence type="ECO:0000313" key="2">
    <source>
        <dbReference type="EMBL" id="KAI1880167.1"/>
    </source>
</evidence>
<evidence type="ECO:0000259" key="1">
    <source>
        <dbReference type="Pfam" id="PF12417"/>
    </source>
</evidence>
<name>A0A9P9WVT2_9PEZI</name>
<dbReference type="Proteomes" id="UP000829685">
    <property type="component" value="Unassembled WGS sequence"/>
</dbReference>
<dbReference type="PANTHER" id="PTHR40780">
    <property type="entry name" value="DUF3669 DOMAIN-CONTAINING PROTEIN"/>
    <property type="match status" value="1"/>
</dbReference>
<comment type="caution">
    <text evidence="2">The sequence shown here is derived from an EMBL/GenBank/DDBJ whole genome shotgun (WGS) entry which is preliminary data.</text>
</comment>
<dbReference type="PANTHER" id="PTHR40780:SF3">
    <property type="entry name" value="DUF3669 DOMAIN-CONTAINING PROTEIN"/>
    <property type="match status" value="1"/>
</dbReference>
<proteinExistence type="predicted"/>
<protein>
    <recommendedName>
        <fullName evidence="1">DUF3669 domain-containing protein</fullName>
    </recommendedName>
</protein>
<evidence type="ECO:0000313" key="3">
    <source>
        <dbReference type="Proteomes" id="UP000829685"/>
    </source>
</evidence>
<feature type="domain" description="DUF3669" evidence="1">
    <location>
        <begin position="241"/>
        <end position="304"/>
    </location>
</feature>
<dbReference type="InterPro" id="IPR022137">
    <property type="entry name" value="Znf_prot_DUF3669"/>
</dbReference>
<reference evidence="2" key="1">
    <citation type="submission" date="2021-03" db="EMBL/GenBank/DDBJ databases">
        <title>Revisited historic fungal species revealed as producer of novel bioactive compounds through whole genome sequencing and comparative genomics.</title>
        <authorList>
            <person name="Vignolle G.A."/>
            <person name="Hochenegger N."/>
            <person name="Mach R.L."/>
            <person name="Mach-Aigner A.R."/>
            <person name="Javad Rahimi M."/>
            <person name="Salim K.A."/>
            <person name="Chan C.M."/>
            <person name="Lim L.B.L."/>
            <person name="Cai F."/>
            <person name="Druzhinina I.S."/>
            <person name="U'Ren J.M."/>
            <person name="Derntl C."/>
        </authorList>
    </citation>
    <scope>NUCLEOTIDE SEQUENCE</scope>
    <source>
        <strain evidence="2">TUCIM 5799</strain>
    </source>
</reference>